<dbReference type="RefSeq" id="XP_034231492.1">
    <property type="nucleotide sequence ID" value="XM_034375601.1"/>
</dbReference>
<keyword evidence="2" id="KW-1185">Reference proteome</keyword>
<accession>A0A6P8YCJ3</accession>
<name>A0A6P8YCJ3_THRPL</name>
<gene>
    <name evidence="3" type="primary">LOC117639725</name>
</gene>
<sequence length="356" mass="38610">MLVEALKVHLGTNAYYEHVKGRVIEPWKWLHHAAITLQTALRKLVQITANIPDLQVHEVFNQVGVVTSEVNAATRVHMANAPRIGATGYLAPNSIRTFNHLDQTVTCPVLQDPRVMLLGGTVLASINGKYNTFAPLNLTPISTAAVNKGYGPTPVPYSGLNAHGEPVRQRASRADKKPGAPKKAAKANSKGRPVRRKSTPGPRGRSRSASRSPKRKGGRSPARKSRKDGASRNKSRSPKSPKRKGKSASPKRRSKSNSPAKKKSVSPKQQRSRSRSKSASPARKRSSSRSRSASASGRSGRSSSRGSHGSRHSSRSSRGNSSSSSKHSGRRVHFDDEDDSDSDEDERGGNHRSRSR</sequence>
<organism evidence="3">
    <name type="scientific">Thrips palmi</name>
    <name type="common">Melon thrips</name>
    <dbReference type="NCBI Taxonomy" id="161013"/>
    <lineage>
        <taxon>Eukaryota</taxon>
        <taxon>Metazoa</taxon>
        <taxon>Ecdysozoa</taxon>
        <taxon>Arthropoda</taxon>
        <taxon>Hexapoda</taxon>
        <taxon>Insecta</taxon>
        <taxon>Pterygota</taxon>
        <taxon>Neoptera</taxon>
        <taxon>Paraneoptera</taxon>
        <taxon>Thysanoptera</taxon>
        <taxon>Terebrantia</taxon>
        <taxon>Thripoidea</taxon>
        <taxon>Thripidae</taxon>
        <taxon>Thrips</taxon>
    </lineage>
</organism>
<evidence type="ECO:0000313" key="3">
    <source>
        <dbReference type="RefSeq" id="XP_034231492.1"/>
    </source>
</evidence>
<feature type="compositionally biased region" description="Basic residues" evidence="1">
    <location>
        <begin position="192"/>
        <end position="226"/>
    </location>
</feature>
<feature type="compositionally biased region" description="Acidic residues" evidence="1">
    <location>
        <begin position="335"/>
        <end position="346"/>
    </location>
</feature>
<dbReference type="GeneID" id="117639725"/>
<dbReference type="KEGG" id="tpal:117639725"/>
<reference evidence="3" key="1">
    <citation type="submission" date="2025-08" db="UniProtKB">
        <authorList>
            <consortium name="RefSeq"/>
        </authorList>
    </citation>
    <scope>IDENTIFICATION</scope>
    <source>
        <tissue evidence="3">Total insect</tissue>
    </source>
</reference>
<dbReference type="Proteomes" id="UP000515158">
    <property type="component" value="Unplaced"/>
</dbReference>
<feature type="region of interest" description="Disordered" evidence="1">
    <location>
        <begin position="157"/>
        <end position="356"/>
    </location>
</feature>
<evidence type="ECO:0000256" key="1">
    <source>
        <dbReference type="SAM" id="MobiDB-lite"/>
    </source>
</evidence>
<proteinExistence type="predicted"/>
<protein>
    <submittedName>
        <fullName evidence="3">Serine/arginine-rich splicing factor 4-like</fullName>
    </submittedName>
</protein>
<feature type="compositionally biased region" description="Basic and acidic residues" evidence="1">
    <location>
        <begin position="165"/>
        <end position="178"/>
    </location>
</feature>
<dbReference type="AlphaFoldDB" id="A0A6P8YCJ3"/>
<feature type="compositionally biased region" description="Low complexity" evidence="1">
    <location>
        <begin position="289"/>
        <end position="307"/>
    </location>
</feature>
<feature type="compositionally biased region" description="Basic residues" evidence="1">
    <location>
        <begin position="233"/>
        <end position="288"/>
    </location>
</feature>
<feature type="compositionally biased region" description="Low complexity" evidence="1">
    <location>
        <begin position="316"/>
        <end position="326"/>
    </location>
</feature>
<evidence type="ECO:0000313" key="2">
    <source>
        <dbReference type="Proteomes" id="UP000515158"/>
    </source>
</evidence>
<dbReference type="InParanoid" id="A0A6P8YCJ3"/>